<sequence>MRDDCSAAVKGGEDRETGGCGTPIEGNETRGEEGDGSSKPGSHCHYEASCYITGRTWLAQAPKLAGTPPKSFETANRFQALQHIKECDTNQQGNETTGTETAPCPTKRLQIPPIILKNLPNHNDLVELLEKHCTSTFMIKPQQHHAKIMLTTPEDYRSLTTVLMEKKLEYHTFSLTTVKAQHFVILPANASLGHITCDLSELGLPVKNIMQIASPTDTNKKFPLFIVTMSASRDGKPADLSVVTRLCSCPVTTEGCMGKRVPVMCYNWGTPLLSAIRNQGVNAVEGNIPPTNAPRIEKQKLQYVQTVQETISELLWLPLPMESRKGQTTKATSSTTKGILPLTDTR</sequence>
<evidence type="ECO:0000256" key="1">
    <source>
        <dbReference type="SAM" id="MobiDB-lite"/>
    </source>
</evidence>
<name>A0AAV7UV53_PLEWA</name>
<feature type="compositionally biased region" description="Polar residues" evidence="1">
    <location>
        <begin position="326"/>
        <end position="337"/>
    </location>
</feature>
<gene>
    <name evidence="2" type="ORF">NDU88_001595</name>
</gene>
<feature type="region of interest" description="Disordered" evidence="1">
    <location>
        <begin position="325"/>
        <end position="346"/>
    </location>
</feature>
<comment type="caution">
    <text evidence="2">The sequence shown here is derived from an EMBL/GenBank/DDBJ whole genome shotgun (WGS) entry which is preliminary data.</text>
</comment>
<evidence type="ECO:0008006" key="4">
    <source>
        <dbReference type="Google" id="ProtNLM"/>
    </source>
</evidence>
<organism evidence="2 3">
    <name type="scientific">Pleurodeles waltl</name>
    <name type="common">Iberian ribbed newt</name>
    <dbReference type="NCBI Taxonomy" id="8319"/>
    <lineage>
        <taxon>Eukaryota</taxon>
        <taxon>Metazoa</taxon>
        <taxon>Chordata</taxon>
        <taxon>Craniata</taxon>
        <taxon>Vertebrata</taxon>
        <taxon>Euteleostomi</taxon>
        <taxon>Amphibia</taxon>
        <taxon>Batrachia</taxon>
        <taxon>Caudata</taxon>
        <taxon>Salamandroidea</taxon>
        <taxon>Salamandridae</taxon>
        <taxon>Pleurodelinae</taxon>
        <taxon>Pleurodeles</taxon>
    </lineage>
</organism>
<feature type="compositionally biased region" description="Basic and acidic residues" evidence="1">
    <location>
        <begin position="1"/>
        <end position="17"/>
    </location>
</feature>
<keyword evidence="3" id="KW-1185">Reference proteome</keyword>
<evidence type="ECO:0000313" key="2">
    <source>
        <dbReference type="EMBL" id="KAJ1192284.1"/>
    </source>
</evidence>
<reference evidence="2" key="1">
    <citation type="journal article" date="2022" name="bioRxiv">
        <title>Sequencing and chromosome-scale assembly of the giantPleurodeles waltlgenome.</title>
        <authorList>
            <person name="Brown T."/>
            <person name="Elewa A."/>
            <person name="Iarovenko S."/>
            <person name="Subramanian E."/>
            <person name="Araus A.J."/>
            <person name="Petzold A."/>
            <person name="Susuki M."/>
            <person name="Suzuki K.-i.T."/>
            <person name="Hayashi T."/>
            <person name="Toyoda A."/>
            <person name="Oliveira C."/>
            <person name="Osipova E."/>
            <person name="Leigh N.D."/>
            <person name="Simon A."/>
            <person name="Yun M.H."/>
        </authorList>
    </citation>
    <scope>NUCLEOTIDE SEQUENCE</scope>
    <source>
        <strain evidence="2">20211129_DDA</strain>
        <tissue evidence="2">Liver</tissue>
    </source>
</reference>
<dbReference type="EMBL" id="JANPWB010000004">
    <property type="protein sequence ID" value="KAJ1192284.1"/>
    <property type="molecule type" value="Genomic_DNA"/>
</dbReference>
<feature type="region of interest" description="Disordered" evidence="1">
    <location>
        <begin position="1"/>
        <end position="41"/>
    </location>
</feature>
<dbReference type="Proteomes" id="UP001066276">
    <property type="component" value="Chromosome 2_2"/>
</dbReference>
<dbReference type="AlphaFoldDB" id="A0AAV7UV53"/>
<evidence type="ECO:0000313" key="3">
    <source>
        <dbReference type="Proteomes" id="UP001066276"/>
    </source>
</evidence>
<accession>A0AAV7UV53</accession>
<proteinExistence type="predicted"/>
<protein>
    <recommendedName>
        <fullName evidence="4">Pre-C2HC domain-containing protein</fullName>
    </recommendedName>
</protein>